<organism evidence="2 3">
    <name type="scientific">Saccharopolyspora thermophila</name>
    <dbReference type="NCBI Taxonomy" id="89367"/>
    <lineage>
        <taxon>Bacteria</taxon>
        <taxon>Bacillati</taxon>
        <taxon>Actinomycetota</taxon>
        <taxon>Actinomycetes</taxon>
        <taxon>Pseudonocardiales</taxon>
        <taxon>Pseudonocardiaceae</taxon>
        <taxon>Saccharopolyspora</taxon>
    </lineage>
</organism>
<accession>A0ABP3MRC9</accession>
<gene>
    <name evidence="2" type="ORF">GCM10009545_30010</name>
</gene>
<dbReference type="Gene3D" id="3.40.50.720">
    <property type="entry name" value="NAD(P)-binding Rossmann-like Domain"/>
    <property type="match status" value="1"/>
</dbReference>
<comment type="caution">
    <text evidence="2">The sequence shown here is derived from an EMBL/GenBank/DDBJ whole genome shotgun (WGS) entry which is preliminary data.</text>
</comment>
<dbReference type="Proteomes" id="UP001500220">
    <property type="component" value="Unassembled WGS sequence"/>
</dbReference>
<proteinExistence type="predicted"/>
<evidence type="ECO:0000313" key="2">
    <source>
        <dbReference type="EMBL" id="GAA0525705.1"/>
    </source>
</evidence>
<evidence type="ECO:0000256" key="1">
    <source>
        <dbReference type="SAM" id="MobiDB-lite"/>
    </source>
</evidence>
<evidence type="ECO:0000313" key="3">
    <source>
        <dbReference type="Proteomes" id="UP001500220"/>
    </source>
</evidence>
<feature type="region of interest" description="Disordered" evidence="1">
    <location>
        <begin position="84"/>
        <end position="110"/>
    </location>
</feature>
<dbReference type="Gene3D" id="3.90.180.10">
    <property type="entry name" value="Medium-chain alcohol dehydrogenases, catalytic domain"/>
    <property type="match status" value="1"/>
</dbReference>
<protein>
    <submittedName>
        <fullName evidence="2">Uncharacterized protein</fullName>
    </submittedName>
</protein>
<sequence length="110" mass="11113">MDATEAVAVVLNGVTTWKLLHRTAAVRSGQTVPGHGVGGGGHVARAARGGRNRGIAACPGEASSDARRGTPGIGAFRAASAVASSDHLCRTSSQTASKVVRDEGSPARRR</sequence>
<dbReference type="EMBL" id="BAAAHC010000011">
    <property type="protein sequence ID" value="GAA0525705.1"/>
    <property type="molecule type" value="Genomic_DNA"/>
</dbReference>
<name>A0ABP3MRC9_9PSEU</name>
<feature type="region of interest" description="Disordered" evidence="1">
    <location>
        <begin position="29"/>
        <end position="48"/>
    </location>
</feature>
<keyword evidence="3" id="KW-1185">Reference proteome</keyword>
<feature type="compositionally biased region" description="Basic and acidic residues" evidence="1">
    <location>
        <begin position="99"/>
        <end position="110"/>
    </location>
</feature>
<reference evidence="3" key="1">
    <citation type="journal article" date="2019" name="Int. J. Syst. Evol. Microbiol.">
        <title>The Global Catalogue of Microorganisms (GCM) 10K type strain sequencing project: providing services to taxonomists for standard genome sequencing and annotation.</title>
        <authorList>
            <consortium name="The Broad Institute Genomics Platform"/>
            <consortium name="The Broad Institute Genome Sequencing Center for Infectious Disease"/>
            <person name="Wu L."/>
            <person name="Ma J."/>
        </authorList>
    </citation>
    <scope>NUCLEOTIDE SEQUENCE [LARGE SCALE GENOMIC DNA]</scope>
    <source>
        <strain evidence="3">JCM 10664</strain>
    </source>
</reference>